<evidence type="ECO:0000256" key="3">
    <source>
        <dbReference type="PIRNR" id="PIRNR002070"/>
    </source>
</evidence>
<evidence type="ECO:0000256" key="1">
    <source>
        <dbReference type="ARBA" id="ARBA00023125"/>
    </source>
</evidence>
<dbReference type="Gene3D" id="2.40.50.140">
    <property type="entry name" value="Nucleic acid-binding proteins"/>
    <property type="match status" value="1"/>
</dbReference>
<dbReference type="NCBIfam" id="TIGR00621">
    <property type="entry name" value="ssb"/>
    <property type="match status" value="1"/>
</dbReference>
<dbReference type="PIRSF" id="PIRSF002070">
    <property type="entry name" value="SSB"/>
    <property type="match status" value="1"/>
</dbReference>
<accession>A0AAW6E0C7</accession>
<dbReference type="Proteomes" id="UP001211421">
    <property type="component" value="Unassembled WGS sequence"/>
</dbReference>
<dbReference type="InterPro" id="IPR000424">
    <property type="entry name" value="Primosome_PriB/ssb"/>
</dbReference>
<dbReference type="SUPFAM" id="SSF50249">
    <property type="entry name" value="Nucleic acid-binding proteins"/>
    <property type="match status" value="1"/>
</dbReference>
<dbReference type="InterPro" id="IPR011344">
    <property type="entry name" value="ssDNA-bd"/>
</dbReference>
<dbReference type="CDD" id="cd04496">
    <property type="entry name" value="SSB_OBF"/>
    <property type="match status" value="1"/>
</dbReference>
<evidence type="ECO:0000313" key="5">
    <source>
        <dbReference type="EMBL" id="MDB8741179.1"/>
    </source>
</evidence>
<dbReference type="PROSITE" id="PS50935">
    <property type="entry name" value="SSB"/>
    <property type="match status" value="1"/>
</dbReference>
<dbReference type="AlphaFoldDB" id="A0AAW6E0C7"/>
<dbReference type="Pfam" id="PF00436">
    <property type="entry name" value="SSB"/>
    <property type="match status" value="1"/>
</dbReference>
<proteinExistence type="inferred from homology"/>
<evidence type="ECO:0000313" key="7">
    <source>
        <dbReference type="Proteomes" id="UP001211421"/>
    </source>
</evidence>
<protein>
    <recommendedName>
        <fullName evidence="2 3">Single-stranded DNA-binding protein</fullName>
        <shortName evidence="2">SSB</shortName>
    </recommendedName>
</protein>
<dbReference type="GO" id="GO:0003697">
    <property type="term" value="F:single-stranded DNA binding"/>
    <property type="evidence" value="ECO:0007669"/>
    <property type="project" value="UniProtKB-UniRule"/>
</dbReference>
<dbReference type="GO" id="GO:0006260">
    <property type="term" value="P:DNA replication"/>
    <property type="evidence" value="ECO:0007669"/>
    <property type="project" value="InterPro"/>
</dbReference>
<comment type="caution">
    <text evidence="5">The sequence shown here is derived from an EMBL/GenBank/DDBJ whole genome shotgun (WGS) entry which is preliminary data.</text>
</comment>
<dbReference type="HAMAP" id="MF_00984">
    <property type="entry name" value="SSB"/>
    <property type="match status" value="1"/>
</dbReference>
<keyword evidence="1 2" id="KW-0238">DNA-binding</keyword>
<dbReference type="Proteomes" id="UP001213042">
    <property type="component" value="Unassembled WGS sequence"/>
</dbReference>
<evidence type="ECO:0000256" key="4">
    <source>
        <dbReference type="SAM" id="MobiDB-lite"/>
    </source>
</evidence>
<dbReference type="RefSeq" id="WP_195221098.1">
    <property type="nucleotide sequence ID" value="NZ_CAKVTF010000009.1"/>
</dbReference>
<dbReference type="EMBL" id="JAQMLU010000009">
    <property type="protein sequence ID" value="MDB8750150.1"/>
    <property type="molecule type" value="Genomic_DNA"/>
</dbReference>
<reference evidence="5" key="1">
    <citation type="submission" date="2023-01" db="EMBL/GenBank/DDBJ databases">
        <title>Human gut microbiome strain richness.</title>
        <authorList>
            <person name="Chen-Liaw A."/>
        </authorList>
    </citation>
    <scope>NUCLEOTIDE SEQUENCE</scope>
    <source>
        <strain evidence="6">D43st1_D9_D43t1_170807</strain>
        <strain evidence="5">D59st1_B8_D59t2_181005</strain>
    </source>
</reference>
<name>A0AAW6E0C7_9FIRM</name>
<dbReference type="EMBL" id="JAQMLS010000002">
    <property type="protein sequence ID" value="MDB8741179.1"/>
    <property type="molecule type" value="Genomic_DNA"/>
</dbReference>
<sequence>MLNKFLVSGRLTADPEIKTVGENRLCKFTIACDRPKRKGEENPETDFFPCTAWNRNADVIVDWFGKGDMVTLVGSVHNNRYEKDGVKRSSIGVKVEEIHFSGGKKKQENTTPTDSANPYAGTEDDPLF</sequence>
<gene>
    <name evidence="5" type="ORF">PNV70_03740</name>
    <name evidence="6" type="ORF">PNW00_06775</name>
</gene>
<organism evidence="5 7">
    <name type="scientific">Ruminococcus bicirculans</name>
    <name type="common">ex Wegman et al. 2014</name>
    <dbReference type="NCBI Taxonomy" id="1160721"/>
    <lineage>
        <taxon>Bacteria</taxon>
        <taxon>Bacillati</taxon>
        <taxon>Bacillota</taxon>
        <taxon>Clostridia</taxon>
        <taxon>Eubacteriales</taxon>
        <taxon>Oscillospiraceae</taxon>
        <taxon>Ruminococcus</taxon>
    </lineage>
</organism>
<evidence type="ECO:0000313" key="6">
    <source>
        <dbReference type="EMBL" id="MDB8750150.1"/>
    </source>
</evidence>
<feature type="region of interest" description="Disordered" evidence="4">
    <location>
        <begin position="99"/>
        <end position="128"/>
    </location>
</feature>
<comment type="caution">
    <text evidence="2">Lacks conserved residue(s) required for the propagation of feature annotation.</text>
</comment>
<evidence type="ECO:0000256" key="2">
    <source>
        <dbReference type="HAMAP-Rule" id="MF_00984"/>
    </source>
</evidence>
<comment type="subunit">
    <text evidence="2">Homotetramer.</text>
</comment>
<dbReference type="InterPro" id="IPR012340">
    <property type="entry name" value="NA-bd_OB-fold"/>
</dbReference>